<proteinExistence type="predicted"/>
<organism evidence="2 3">
    <name type="scientific">Photorhabdus bodei</name>
    <dbReference type="NCBI Taxonomy" id="2029681"/>
    <lineage>
        <taxon>Bacteria</taxon>
        <taxon>Pseudomonadati</taxon>
        <taxon>Pseudomonadota</taxon>
        <taxon>Gammaproteobacteria</taxon>
        <taxon>Enterobacterales</taxon>
        <taxon>Morganellaceae</taxon>
        <taxon>Photorhabdus</taxon>
    </lineage>
</organism>
<dbReference type="Pfam" id="PF01755">
    <property type="entry name" value="Glyco_transf_25"/>
    <property type="match status" value="1"/>
</dbReference>
<reference evidence="2 3" key="1">
    <citation type="submission" date="2019-12" db="EMBL/GenBank/DDBJ databases">
        <title>Engineering Photorhabdus to improve their lethality against agricultural pests.</title>
        <authorList>
            <person name="Machado R.A.R."/>
        </authorList>
    </citation>
    <scope>NUCLEOTIDE SEQUENCE [LARGE SCALE GENOMIC DNA]</scope>
    <source>
        <strain evidence="2 3">M-CN4</strain>
    </source>
</reference>
<evidence type="ECO:0000259" key="1">
    <source>
        <dbReference type="Pfam" id="PF01755"/>
    </source>
</evidence>
<dbReference type="Proteomes" id="UP000466619">
    <property type="component" value="Unassembled WGS sequence"/>
</dbReference>
<evidence type="ECO:0000313" key="3">
    <source>
        <dbReference type="Proteomes" id="UP000466619"/>
    </source>
</evidence>
<protein>
    <recommendedName>
        <fullName evidence="1">Glycosyl transferase family 25 domain-containing protein</fullName>
    </recommendedName>
</protein>
<sequence>MKIFIVNLKKDIERKKSIQHQSEKLELDVEFIEAVNGRELSQDEIKLFCPDFHKSSMTLGELGCSLSHLKIYEKMVKENIQLALIMEDDAEIGRDIREILDFLITIYSRYFKVHV</sequence>
<dbReference type="CDD" id="cd06532">
    <property type="entry name" value="Glyco_transf_25"/>
    <property type="match status" value="1"/>
</dbReference>
<dbReference type="EMBL" id="WSFC01000069">
    <property type="protein sequence ID" value="NDL05574.1"/>
    <property type="molecule type" value="Genomic_DNA"/>
</dbReference>
<comment type="caution">
    <text evidence="2">The sequence shown here is derived from an EMBL/GenBank/DDBJ whole genome shotgun (WGS) entry which is preliminary data.</text>
</comment>
<name>A0ABX0ATR3_9GAMM</name>
<accession>A0ABX0ATR3</accession>
<dbReference type="InterPro" id="IPR002654">
    <property type="entry name" value="Glyco_trans_25"/>
</dbReference>
<evidence type="ECO:0000313" key="2">
    <source>
        <dbReference type="EMBL" id="NDL05574.1"/>
    </source>
</evidence>
<gene>
    <name evidence="2" type="ORF">GPY48_21080</name>
</gene>
<dbReference type="RefSeq" id="WP_162120869.1">
    <property type="nucleotide sequence ID" value="NZ_CAWPJS010000069.1"/>
</dbReference>
<feature type="domain" description="Glycosyl transferase family 25" evidence="1">
    <location>
        <begin position="2"/>
        <end position="104"/>
    </location>
</feature>
<keyword evidence="3" id="KW-1185">Reference proteome</keyword>